<feature type="domain" description="IDEAL" evidence="1">
    <location>
        <begin position="104"/>
        <end position="140"/>
    </location>
</feature>
<dbReference type="Pfam" id="PF08858">
    <property type="entry name" value="IDEAL"/>
    <property type="match status" value="1"/>
</dbReference>
<reference evidence="2 3" key="1">
    <citation type="submission" date="2013-08" db="EMBL/GenBank/DDBJ databases">
        <authorList>
            <person name="Huang J."/>
            <person name="Wang G."/>
        </authorList>
    </citation>
    <scope>NUCLEOTIDE SEQUENCE [LARGE SCALE GENOMIC DNA]</scope>
    <source>
        <strain evidence="2 3">JSM 072002</strain>
    </source>
</reference>
<protein>
    <recommendedName>
        <fullName evidence="1">IDEAL domain-containing protein</fullName>
    </recommendedName>
</protein>
<dbReference type="STRING" id="1385512.N784_06070"/>
<name>A0A0A5G4P8_9BACI</name>
<dbReference type="InterPro" id="IPR014957">
    <property type="entry name" value="IDEAL_dom"/>
</dbReference>
<evidence type="ECO:0000313" key="2">
    <source>
        <dbReference type="EMBL" id="KGX86128.1"/>
    </source>
</evidence>
<accession>A0A0A5G4P8</accession>
<sequence>MLSVRMLKPFYVKHETTCIRIMLAYQYFSIHFGDDLYQFIPIEGREIVVNRKTKRITNIEDILVFQKGKHMMQISMQELMDLPDFLTHVNSIASRYLDPKSLRKMDQIIYYLERENALRLIDNALDERDKPTFLTLSSYFNQHFH</sequence>
<dbReference type="InterPro" id="IPR027393">
    <property type="entry name" value="Virus_scaffolding_prot_C"/>
</dbReference>
<dbReference type="eggNOG" id="ENOG5032URS">
    <property type="taxonomic scope" value="Bacteria"/>
</dbReference>
<comment type="caution">
    <text evidence="2">The sequence shown here is derived from an EMBL/GenBank/DDBJ whole genome shotgun (WGS) entry which is preliminary data.</text>
</comment>
<evidence type="ECO:0000259" key="1">
    <source>
        <dbReference type="SMART" id="SM00914"/>
    </source>
</evidence>
<dbReference type="EMBL" id="AVPG01000016">
    <property type="protein sequence ID" value="KGX86128.1"/>
    <property type="molecule type" value="Genomic_DNA"/>
</dbReference>
<evidence type="ECO:0000313" key="3">
    <source>
        <dbReference type="Proteomes" id="UP000030401"/>
    </source>
</evidence>
<gene>
    <name evidence="2" type="ORF">N784_06070</name>
</gene>
<dbReference type="SMART" id="SM00914">
    <property type="entry name" value="IDEAL"/>
    <property type="match status" value="1"/>
</dbReference>
<proteinExistence type="predicted"/>
<organism evidence="2 3">
    <name type="scientific">Pontibacillus litoralis JSM 072002</name>
    <dbReference type="NCBI Taxonomy" id="1385512"/>
    <lineage>
        <taxon>Bacteria</taxon>
        <taxon>Bacillati</taxon>
        <taxon>Bacillota</taxon>
        <taxon>Bacilli</taxon>
        <taxon>Bacillales</taxon>
        <taxon>Bacillaceae</taxon>
        <taxon>Pontibacillus</taxon>
    </lineage>
</organism>
<keyword evidence="3" id="KW-1185">Reference proteome</keyword>
<dbReference type="Proteomes" id="UP000030401">
    <property type="component" value="Unassembled WGS sequence"/>
</dbReference>
<dbReference type="OrthoDB" id="2930704at2"/>
<dbReference type="AlphaFoldDB" id="A0A0A5G4P8"/>
<dbReference type="Gene3D" id="4.10.810.10">
    <property type="entry name" value="Virus Scaffolding Protein, Chain A"/>
    <property type="match status" value="1"/>
</dbReference>
<dbReference type="RefSeq" id="WP_036834859.1">
    <property type="nucleotide sequence ID" value="NZ_AVPG01000016.1"/>
</dbReference>